<evidence type="ECO:0000256" key="5">
    <source>
        <dbReference type="SAM" id="MobiDB-lite"/>
    </source>
</evidence>
<evidence type="ECO:0000259" key="6">
    <source>
        <dbReference type="PROSITE" id="PS50071"/>
    </source>
</evidence>
<dbReference type="Proteomes" id="UP001630127">
    <property type="component" value="Unassembled WGS sequence"/>
</dbReference>
<dbReference type="PANTHER" id="PTHR45950">
    <property type="entry name" value="HOMEOBOX-LEUCINE ZIPPER PROTEIN ATHB-14"/>
    <property type="match status" value="1"/>
</dbReference>
<dbReference type="EMBL" id="JBJUIK010000008">
    <property type="protein sequence ID" value="KAL3520707.1"/>
    <property type="molecule type" value="Genomic_DNA"/>
</dbReference>
<name>A0ABD2ZMP7_9GENT</name>
<dbReference type="Pfam" id="PF00046">
    <property type="entry name" value="Homeodomain"/>
    <property type="match status" value="1"/>
</dbReference>
<evidence type="ECO:0000256" key="2">
    <source>
        <dbReference type="PROSITE-ProRule" id="PRU00108"/>
    </source>
</evidence>
<proteinExistence type="predicted"/>
<reference evidence="7 8" key="1">
    <citation type="submission" date="2024-11" db="EMBL/GenBank/DDBJ databases">
        <title>A near-complete genome assembly of Cinchona calisaya.</title>
        <authorList>
            <person name="Lian D.C."/>
            <person name="Zhao X.W."/>
            <person name="Wei L."/>
        </authorList>
    </citation>
    <scope>NUCLEOTIDE SEQUENCE [LARGE SCALE GENOMIC DNA]</scope>
    <source>
        <tissue evidence="7">Nenye</tissue>
    </source>
</reference>
<dbReference type="InterPro" id="IPR009057">
    <property type="entry name" value="Homeodomain-like_sf"/>
</dbReference>
<protein>
    <recommendedName>
        <fullName evidence="6">Homeobox domain-containing protein</fullName>
    </recommendedName>
</protein>
<feature type="domain" description="Homeobox" evidence="6">
    <location>
        <begin position="14"/>
        <end position="78"/>
    </location>
</feature>
<dbReference type="PROSITE" id="PS50071">
    <property type="entry name" value="HOMEOBOX_2"/>
    <property type="match status" value="1"/>
</dbReference>
<evidence type="ECO:0000256" key="4">
    <source>
        <dbReference type="SAM" id="Coils"/>
    </source>
</evidence>
<keyword evidence="2 3" id="KW-0238">DNA-binding</keyword>
<dbReference type="Gene3D" id="1.10.10.60">
    <property type="entry name" value="Homeodomain-like"/>
    <property type="match status" value="1"/>
</dbReference>
<dbReference type="AlphaFoldDB" id="A0ABD2ZMP7"/>
<feature type="DNA-binding region" description="Homeobox" evidence="2">
    <location>
        <begin position="16"/>
        <end position="79"/>
    </location>
</feature>
<keyword evidence="2 3" id="KW-0371">Homeobox</keyword>
<organism evidence="7 8">
    <name type="scientific">Cinchona calisaya</name>
    <dbReference type="NCBI Taxonomy" id="153742"/>
    <lineage>
        <taxon>Eukaryota</taxon>
        <taxon>Viridiplantae</taxon>
        <taxon>Streptophyta</taxon>
        <taxon>Embryophyta</taxon>
        <taxon>Tracheophyta</taxon>
        <taxon>Spermatophyta</taxon>
        <taxon>Magnoliopsida</taxon>
        <taxon>eudicotyledons</taxon>
        <taxon>Gunneridae</taxon>
        <taxon>Pentapetalae</taxon>
        <taxon>asterids</taxon>
        <taxon>lamiids</taxon>
        <taxon>Gentianales</taxon>
        <taxon>Rubiaceae</taxon>
        <taxon>Cinchonoideae</taxon>
        <taxon>Cinchoneae</taxon>
        <taxon>Cinchona</taxon>
    </lineage>
</organism>
<dbReference type="CDD" id="cd00086">
    <property type="entry name" value="homeodomain"/>
    <property type="match status" value="1"/>
</dbReference>
<dbReference type="GO" id="GO:0005634">
    <property type="term" value="C:nucleus"/>
    <property type="evidence" value="ECO:0007669"/>
    <property type="project" value="UniProtKB-SubCell"/>
</dbReference>
<feature type="region of interest" description="Disordered" evidence="5">
    <location>
        <begin position="1"/>
        <end position="21"/>
    </location>
</feature>
<dbReference type="PANTHER" id="PTHR45950:SF10">
    <property type="entry name" value="HOMEOBOX-LEUCINE ZIPPER PROTEIN REVOLUTA"/>
    <property type="match status" value="1"/>
</dbReference>
<dbReference type="InterPro" id="IPR001356">
    <property type="entry name" value="HD"/>
</dbReference>
<dbReference type="SMART" id="SM00389">
    <property type="entry name" value="HOX"/>
    <property type="match status" value="1"/>
</dbReference>
<gene>
    <name evidence="7" type="ORF">ACH5RR_018856</name>
</gene>
<dbReference type="SUPFAM" id="SSF46689">
    <property type="entry name" value="Homeodomain-like"/>
    <property type="match status" value="1"/>
</dbReference>
<keyword evidence="8" id="KW-1185">Reference proteome</keyword>
<evidence type="ECO:0000256" key="3">
    <source>
        <dbReference type="RuleBase" id="RU000682"/>
    </source>
</evidence>
<dbReference type="InterPro" id="IPR044830">
    <property type="entry name" value="HD-Zip_III"/>
</dbReference>
<accession>A0ABD2ZMP7</accession>
<evidence type="ECO:0000256" key="1">
    <source>
        <dbReference type="ARBA" id="ARBA00004123"/>
    </source>
</evidence>
<comment type="subcellular location">
    <subcellularLocation>
        <location evidence="1 2 3">Nucleus</location>
    </subcellularLocation>
</comment>
<keyword evidence="4" id="KW-0175">Coiled coil</keyword>
<sequence length="131" mass="15367">MATSGSCSNQRRGDKKSNENAAYTNEQLAAFEKVYAQCPYPSASQRQQMKEDHHALKDIEVKQIKLWFQNRRSQDKEIKKNNLEFDLIREKLIASNTILTEENDDLKKKVTELLDENDFLKQNCRMHVKSF</sequence>
<keyword evidence="2 3" id="KW-0539">Nucleus</keyword>
<dbReference type="GO" id="GO:0003677">
    <property type="term" value="F:DNA binding"/>
    <property type="evidence" value="ECO:0007669"/>
    <property type="project" value="UniProtKB-UniRule"/>
</dbReference>
<evidence type="ECO:0000313" key="7">
    <source>
        <dbReference type="EMBL" id="KAL3520707.1"/>
    </source>
</evidence>
<feature type="compositionally biased region" description="Polar residues" evidence="5">
    <location>
        <begin position="1"/>
        <end position="10"/>
    </location>
</feature>
<comment type="caution">
    <text evidence="7">The sequence shown here is derived from an EMBL/GenBank/DDBJ whole genome shotgun (WGS) entry which is preliminary data.</text>
</comment>
<feature type="coiled-coil region" evidence="4">
    <location>
        <begin position="89"/>
        <end position="123"/>
    </location>
</feature>
<evidence type="ECO:0000313" key="8">
    <source>
        <dbReference type="Proteomes" id="UP001630127"/>
    </source>
</evidence>